<feature type="binding site" evidence="9">
    <location>
        <position position="167"/>
    </location>
    <ligand>
        <name>substrate</name>
    </ligand>
</feature>
<dbReference type="STRING" id="97972.A0A2V1DT11"/>
<dbReference type="EMBL" id="KZ805358">
    <property type="protein sequence ID" value="PVI01393.1"/>
    <property type="molecule type" value="Genomic_DNA"/>
</dbReference>
<gene>
    <name evidence="12" type="ORF">DM02DRAFT_654538</name>
</gene>
<dbReference type="Proteomes" id="UP000244855">
    <property type="component" value="Unassembled WGS sequence"/>
</dbReference>
<feature type="active site" description="Proton donor/acceptor" evidence="8">
    <location>
        <position position="313"/>
    </location>
</feature>
<feature type="binding site" evidence="10">
    <location>
        <position position="156"/>
    </location>
    <ligand>
        <name>Zn(2+)</name>
        <dbReference type="ChEBI" id="CHEBI:29105"/>
    </ligand>
</feature>
<evidence type="ECO:0000256" key="4">
    <source>
        <dbReference type="ARBA" id="ARBA00022723"/>
    </source>
</evidence>
<keyword evidence="13" id="KW-1185">Reference proteome</keyword>
<dbReference type="OrthoDB" id="10264777at2759"/>
<feature type="domain" description="Amidohydrolase-related" evidence="11">
    <location>
        <begin position="68"/>
        <end position="428"/>
    </location>
</feature>
<feature type="binding site" evidence="9">
    <location>
        <position position="262"/>
    </location>
    <ligand>
        <name>substrate</name>
    </ligand>
</feature>
<evidence type="ECO:0000256" key="6">
    <source>
        <dbReference type="ARBA" id="ARBA00023277"/>
    </source>
</evidence>
<evidence type="ECO:0000256" key="5">
    <source>
        <dbReference type="ARBA" id="ARBA00022801"/>
    </source>
</evidence>
<dbReference type="InterPro" id="IPR003764">
    <property type="entry name" value="GlcNAc_6-P_deAcase"/>
</dbReference>
<feature type="binding site" evidence="9">
    <location>
        <begin position="254"/>
        <end position="255"/>
    </location>
    <ligand>
        <name>substrate</name>
    </ligand>
</feature>
<dbReference type="SUPFAM" id="SSF51556">
    <property type="entry name" value="Metallo-dependent hydrolases"/>
    <property type="match status" value="1"/>
</dbReference>
<proteinExistence type="inferred from homology"/>
<evidence type="ECO:0000313" key="13">
    <source>
        <dbReference type="Proteomes" id="UP000244855"/>
    </source>
</evidence>
<comment type="similarity">
    <text evidence="1">Belongs to the metallo-dependent hydrolases superfamily. NagA family.</text>
</comment>
<accession>A0A2V1DT11</accession>
<evidence type="ECO:0000256" key="8">
    <source>
        <dbReference type="PIRSR" id="PIRSR038994-1"/>
    </source>
</evidence>
<feature type="binding site" evidence="9">
    <location>
        <position position="291"/>
    </location>
    <ligand>
        <name>substrate</name>
    </ligand>
</feature>
<evidence type="ECO:0000256" key="2">
    <source>
        <dbReference type="ARBA" id="ARBA00011899"/>
    </source>
</evidence>
<evidence type="ECO:0000256" key="1">
    <source>
        <dbReference type="ARBA" id="ARBA00010716"/>
    </source>
</evidence>
<evidence type="ECO:0000256" key="7">
    <source>
        <dbReference type="ARBA" id="ARBA00047647"/>
    </source>
</evidence>
<dbReference type="PIRSF" id="PIRSF038994">
    <property type="entry name" value="NagA"/>
    <property type="match status" value="1"/>
</dbReference>
<dbReference type="FunFam" id="3.20.20.140:FF:000065">
    <property type="entry name" value="N-acetylglucosamine-6-phosphate deacetylase"/>
    <property type="match status" value="1"/>
</dbReference>
<organism evidence="12 13">
    <name type="scientific">Periconia macrospinosa</name>
    <dbReference type="NCBI Taxonomy" id="97972"/>
    <lineage>
        <taxon>Eukaryota</taxon>
        <taxon>Fungi</taxon>
        <taxon>Dikarya</taxon>
        <taxon>Ascomycota</taxon>
        <taxon>Pezizomycotina</taxon>
        <taxon>Dothideomycetes</taxon>
        <taxon>Pleosporomycetidae</taxon>
        <taxon>Pleosporales</taxon>
        <taxon>Massarineae</taxon>
        <taxon>Periconiaceae</taxon>
        <taxon>Periconia</taxon>
    </lineage>
</organism>
<comment type="catalytic activity">
    <reaction evidence="7">
        <text>N-acetyl-D-glucosamine 6-phosphate + H2O = D-glucosamine 6-phosphate + acetate</text>
        <dbReference type="Rhea" id="RHEA:22936"/>
        <dbReference type="ChEBI" id="CHEBI:15377"/>
        <dbReference type="ChEBI" id="CHEBI:30089"/>
        <dbReference type="ChEBI" id="CHEBI:57513"/>
        <dbReference type="ChEBI" id="CHEBI:58725"/>
        <dbReference type="EC" id="3.5.1.25"/>
    </reaction>
</comment>
<evidence type="ECO:0000256" key="3">
    <source>
        <dbReference type="ARBA" id="ARBA00018029"/>
    </source>
</evidence>
<feature type="binding site" evidence="9">
    <location>
        <begin position="348"/>
        <end position="350"/>
    </location>
    <ligand>
        <name>substrate</name>
    </ligand>
</feature>
<dbReference type="InterPro" id="IPR011059">
    <property type="entry name" value="Metal-dep_hydrolase_composite"/>
</dbReference>
<dbReference type="GO" id="GO:0006046">
    <property type="term" value="P:N-acetylglucosamine catabolic process"/>
    <property type="evidence" value="ECO:0007669"/>
    <property type="project" value="TreeGrafter"/>
</dbReference>
<dbReference type="InterPro" id="IPR032466">
    <property type="entry name" value="Metal_Hydrolase"/>
</dbReference>
<dbReference type="InterPro" id="IPR006680">
    <property type="entry name" value="Amidohydro-rel"/>
</dbReference>
<feature type="binding site" evidence="10">
    <location>
        <position position="230"/>
    </location>
    <ligand>
        <name>Zn(2+)</name>
        <dbReference type="ChEBI" id="CHEBI:29105"/>
    </ligand>
</feature>
<evidence type="ECO:0000313" key="12">
    <source>
        <dbReference type="EMBL" id="PVI01393.1"/>
    </source>
</evidence>
<dbReference type="GO" id="GO:0046872">
    <property type="term" value="F:metal ion binding"/>
    <property type="evidence" value="ECO:0007669"/>
    <property type="project" value="UniProtKB-KW"/>
</dbReference>
<feature type="binding site" evidence="10">
    <location>
        <position position="251"/>
    </location>
    <ligand>
        <name>Zn(2+)</name>
        <dbReference type="ChEBI" id="CHEBI:29105"/>
    </ligand>
</feature>
<reference evidence="12 13" key="1">
    <citation type="journal article" date="2018" name="Sci. Rep.">
        <title>Comparative genomics provides insights into the lifestyle and reveals functional heterogeneity of dark septate endophytic fungi.</title>
        <authorList>
            <person name="Knapp D.G."/>
            <person name="Nemeth J.B."/>
            <person name="Barry K."/>
            <person name="Hainaut M."/>
            <person name="Henrissat B."/>
            <person name="Johnson J."/>
            <person name="Kuo A."/>
            <person name="Lim J.H.P."/>
            <person name="Lipzen A."/>
            <person name="Nolan M."/>
            <person name="Ohm R.A."/>
            <person name="Tamas L."/>
            <person name="Grigoriev I.V."/>
            <person name="Spatafora J.W."/>
            <person name="Nagy L.G."/>
            <person name="Kovacs G.M."/>
        </authorList>
    </citation>
    <scope>NUCLEOTIDE SEQUENCE [LARGE SCALE GENOMIC DNA]</scope>
    <source>
        <strain evidence="12 13">DSE2036</strain>
    </source>
</reference>
<comment type="cofactor">
    <cofactor evidence="10">
        <name>a divalent metal cation</name>
        <dbReference type="ChEBI" id="CHEBI:60240"/>
    </cofactor>
    <text evidence="10">Binds 1 divalent metal cation per subunit.</text>
</comment>
<evidence type="ECO:0000259" key="11">
    <source>
        <dbReference type="Pfam" id="PF01979"/>
    </source>
</evidence>
<keyword evidence="6" id="KW-0119">Carbohydrate metabolism</keyword>
<keyword evidence="4 10" id="KW-0479">Metal-binding</keyword>
<dbReference type="PANTHER" id="PTHR11113">
    <property type="entry name" value="N-ACETYLGLUCOSAMINE-6-PHOSPHATE DEACETYLASE"/>
    <property type="match status" value="1"/>
</dbReference>
<dbReference type="SUPFAM" id="SSF51338">
    <property type="entry name" value="Composite domain of metallo-dependent hydrolases"/>
    <property type="match status" value="1"/>
</dbReference>
<dbReference type="PANTHER" id="PTHR11113:SF14">
    <property type="entry name" value="N-ACETYLGLUCOSAMINE-6-PHOSPHATE DEACETYLASE"/>
    <property type="match status" value="1"/>
</dbReference>
<evidence type="ECO:0000256" key="10">
    <source>
        <dbReference type="PIRSR" id="PIRSR038994-3"/>
    </source>
</evidence>
<name>A0A2V1DT11_9PLEO</name>
<keyword evidence="5" id="KW-0378">Hydrolase</keyword>
<sequence length="446" mass="47286">MPSTVLPTTQRSDSGVIKFTNCLLVQGSELVDGDLWVSSLTGKILNGQETLYGHRTAPDEIVDLGGRILSPGLIDVQLNGAYGFDFSVIPSDGAAAYNKGVQMVNRNLVRGGVTSYLPTITSQRAEVYHNALPFLGPSGASRDPTQGSESLGAHCEGPFISPTKNGIHNVSVLQTPHAGLTSLSAIYGPHNLHGTSPSPIKLVTLAPELPGALSTISALTARNILVSIGHSESTYEEAKLAMRAGATSITHLFNAMRPLHHRNPGIFGLLGTTSSTITTKPYFGIIADGIHIHPTSIKIAWNAHPDGLILVSDAMRLAGMPDGVYDWTNGSRIIKSGALLTLEENGKIAGSSIELVQCVENFLNWTGASLPEALRAVTETPARMLGVDAVKGGLREGMDADLVVLDLQDGMVGGEKRVAVEQVWKFGRKVFDQGEEGKAKGEVKME</sequence>
<protein>
    <recommendedName>
        <fullName evidence="3">N-acetylglucosamine-6-phosphate deacetylase</fullName>
        <ecNumber evidence="2">3.5.1.25</ecNumber>
    </recommendedName>
</protein>
<dbReference type="AlphaFoldDB" id="A0A2V1DT11"/>
<dbReference type="NCBIfam" id="TIGR00221">
    <property type="entry name" value="nagA"/>
    <property type="match status" value="1"/>
</dbReference>
<dbReference type="GO" id="GO:0008448">
    <property type="term" value="F:N-acetylglucosamine-6-phosphate deacetylase activity"/>
    <property type="evidence" value="ECO:0007669"/>
    <property type="project" value="UniProtKB-EC"/>
</dbReference>
<evidence type="ECO:0000256" key="9">
    <source>
        <dbReference type="PIRSR" id="PIRSR038994-2"/>
    </source>
</evidence>
<dbReference type="Pfam" id="PF01979">
    <property type="entry name" value="Amidohydro_1"/>
    <property type="match status" value="1"/>
</dbReference>
<dbReference type="Gene3D" id="3.20.20.140">
    <property type="entry name" value="Metal-dependent hydrolases"/>
    <property type="match status" value="1"/>
</dbReference>
<dbReference type="CDD" id="cd00854">
    <property type="entry name" value="NagA"/>
    <property type="match status" value="1"/>
</dbReference>
<dbReference type="EC" id="3.5.1.25" evidence="2"/>